<dbReference type="OrthoDB" id="354351at2759"/>
<dbReference type="EMBL" id="LIAE01008401">
    <property type="protein sequence ID" value="PAV74151.1"/>
    <property type="molecule type" value="Genomic_DNA"/>
</dbReference>
<dbReference type="InterPro" id="IPR012674">
    <property type="entry name" value="Calycin"/>
</dbReference>
<dbReference type="Pfam" id="PF00061">
    <property type="entry name" value="Lipocalin"/>
    <property type="match status" value="1"/>
</dbReference>
<dbReference type="GO" id="GO:0005504">
    <property type="term" value="F:fatty acid binding"/>
    <property type="evidence" value="ECO:0007669"/>
    <property type="project" value="UniProtKB-ARBA"/>
</dbReference>
<dbReference type="PROSITE" id="PS00214">
    <property type="entry name" value="FABP"/>
    <property type="match status" value="1"/>
</dbReference>
<evidence type="ECO:0000313" key="6">
    <source>
        <dbReference type="Proteomes" id="UP000218231"/>
    </source>
</evidence>
<keyword evidence="2" id="KW-0446">Lipid-binding</keyword>
<dbReference type="STRING" id="2018661.A0A2A2KJN1"/>
<gene>
    <name evidence="5" type="ORF">WR25_16491</name>
</gene>
<proteinExistence type="inferred from homology"/>
<comment type="caution">
    <text evidence="5">The sequence shown here is derived from an EMBL/GenBank/DDBJ whole genome shotgun (WGS) entry which is preliminary data.</text>
</comment>
<protein>
    <recommendedName>
        <fullName evidence="4">Cytosolic fatty-acid binding proteins domain-containing protein</fullName>
    </recommendedName>
</protein>
<evidence type="ECO:0000313" key="5">
    <source>
        <dbReference type="EMBL" id="PAV74151.1"/>
    </source>
</evidence>
<reference evidence="5 6" key="1">
    <citation type="journal article" date="2017" name="Curr. Biol.">
        <title>Genome architecture and evolution of a unichromosomal asexual nematode.</title>
        <authorList>
            <person name="Fradin H."/>
            <person name="Zegar C."/>
            <person name="Gutwein M."/>
            <person name="Lucas J."/>
            <person name="Kovtun M."/>
            <person name="Corcoran D."/>
            <person name="Baugh L.R."/>
            <person name="Kiontke K."/>
            <person name="Gunsalus K."/>
            <person name="Fitch D.H."/>
            <person name="Piano F."/>
        </authorList>
    </citation>
    <scope>NUCLEOTIDE SEQUENCE [LARGE SCALE GENOMIC DNA]</scope>
    <source>
        <strain evidence="5">PF1309</strain>
    </source>
</reference>
<dbReference type="InterPro" id="IPR031259">
    <property type="entry name" value="ILBP"/>
</dbReference>
<accession>A0A2A2KJN1</accession>
<name>A0A2A2KJN1_9BILA</name>
<evidence type="ECO:0000256" key="1">
    <source>
        <dbReference type="ARBA" id="ARBA00008390"/>
    </source>
</evidence>
<evidence type="ECO:0000256" key="2">
    <source>
        <dbReference type="ARBA" id="ARBA00023121"/>
    </source>
</evidence>
<dbReference type="InterPro" id="IPR000463">
    <property type="entry name" value="Fatty_acid-bd"/>
</dbReference>
<keyword evidence="6" id="KW-1185">Reference proteome</keyword>
<sequence>MSPIDQFLGKWQLETHDNFENYMKELDVGIITRKGALASMALKPTLEISQKGDKYEFASKSTFKNSAIQFHLGEEFDEVALDGRNVKTKIVLEGDKLVQTQAHTKEGEKDTVLTRWVEGGNKLILIWKCGSVQSTWTFTKI</sequence>
<comment type="similarity">
    <text evidence="1 3">Belongs to the calycin superfamily. Fatty-acid binding protein (FABP) family.</text>
</comment>
<dbReference type="PRINTS" id="PR00178">
    <property type="entry name" value="FATTYACIDBP"/>
</dbReference>
<evidence type="ECO:0000259" key="4">
    <source>
        <dbReference type="PROSITE" id="PS00214"/>
    </source>
</evidence>
<dbReference type="CDD" id="cd00742">
    <property type="entry name" value="FABP"/>
    <property type="match status" value="1"/>
</dbReference>
<dbReference type="InterPro" id="IPR000566">
    <property type="entry name" value="Lipocln_cytosolic_FA-bd_dom"/>
</dbReference>
<organism evidence="5 6">
    <name type="scientific">Diploscapter pachys</name>
    <dbReference type="NCBI Taxonomy" id="2018661"/>
    <lineage>
        <taxon>Eukaryota</taxon>
        <taxon>Metazoa</taxon>
        <taxon>Ecdysozoa</taxon>
        <taxon>Nematoda</taxon>
        <taxon>Chromadorea</taxon>
        <taxon>Rhabditida</taxon>
        <taxon>Rhabditina</taxon>
        <taxon>Rhabditomorpha</taxon>
        <taxon>Rhabditoidea</taxon>
        <taxon>Rhabditidae</taxon>
        <taxon>Diploscapter</taxon>
    </lineage>
</organism>
<dbReference type="PANTHER" id="PTHR11955">
    <property type="entry name" value="FATTY ACID BINDING PROTEIN"/>
    <property type="match status" value="1"/>
</dbReference>
<dbReference type="FunFam" id="2.40.128.20:FF:000001">
    <property type="entry name" value="Fatty acid-binding protein, adipocyte"/>
    <property type="match status" value="1"/>
</dbReference>
<dbReference type="SUPFAM" id="SSF50814">
    <property type="entry name" value="Lipocalins"/>
    <property type="match status" value="1"/>
</dbReference>
<dbReference type="Proteomes" id="UP000218231">
    <property type="component" value="Unassembled WGS sequence"/>
</dbReference>
<feature type="domain" description="Cytosolic fatty-acid binding proteins" evidence="4">
    <location>
        <begin position="9"/>
        <end position="26"/>
    </location>
</feature>
<dbReference type="AlphaFoldDB" id="A0A2A2KJN1"/>
<keyword evidence="3" id="KW-0813">Transport</keyword>
<evidence type="ECO:0000256" key="3">
    <source>
        <dbReference type="RuleBase" id="RU003696"/>
    </source>
</evidence>
<dbReference type="Gene3D" id="2.40.128.20">
    <property type="match status" value="1"/>
</dbReference>